<organism evidence="1 2">
    <name type="scientific">Macrococcus hajekii</name>
    <dbReference type="NCBI Taxonomy" id="198482"/>
    <lineage>
        <taxon>Bacteria</taxon>
        <taxon>Bacillati</taxon>
        <taxon>Bacillota</taxon>
        <taxon>Bacilli</taxon>
        <taxon>Bacillales</taxon>
        <taxon>Staphylococcaceae</taxon>
        <taxon>Macrococcus</taxon>
    </lineage>
</organism>
<evidence type="ECO:0000313" key="1">
    <source>
        <dbReference type="EMBL" id="TDM03162.1"/>
    </source>
</evidence>
<gene>
    <name evidence="1" type="ORF">ERX37_03490</name>
</gene>
<sequence length="132" mass="15352">MIKGDEVMKLNQDLVRELLLIVEEEKAISEPLTSFNFKEHEIFTRYTLEEVVYTFQKLKEANYIDFKASYGDGIIMFYQIGNLTWEGHKFLDTIRDDKVWREAKEETSKLKSVPINIISSVAAKLVESQLGL</sequence>
<name>A0A4R6BN82_9STAP</name>
<proteinExistence type="predicted"/>
<comment type="caution">
    <text evidence="1">The sequence shown here is derived from an EMBL/GenBank/DDBJ whole genome shotgun (WGS) entry which is preliminary data.</text>
</comment>
<reference evidence="1 2" key="1">
    <citation type="submission" date="2019-01" db="EMBL/GenBank/DDBJ databases">
        <title>Draft genome sequences of the type strains of six Macrococcus species.</title>
        <authorList>
            <person name="Mazhar S."/>
            <person name="Altermann E."/>
            <person name="Hill C."/>
            <person name="Mcauliffe O."/>
        </authorList>
    </citation>
    <scope>NUCLEOTIDE SEQUENCE [LARGE SCALE GENOMIC DNA]</scope>
    <source>
        <strain evidence="1 2">CCM4809</strain>
    </source>
</reference>
<dbReference type="Proteomes" id="UP000295328">
    <property type="component" value="Unassembled WGS sequence"/>
</dbReference>
<dbReference type="EMBL" id="SCWE01000001">
    <property type="protein sequence ID" value="TDM03162.1"/>
    <property type="molecule type" value="Genomic_DNA"/>
</dbReference>
<accession>A0A4R6BN82</accession>
<dbReference type="AlphaFoldDB" id="A0A4R6BN82"/>
<protein>
    <submittedName>
        <fullName evidence="1">DUF2513 domain-containing protein</fullName>
    </submittedName>
</protein>
<keyword evidence="2" id="KW-1185">Reference proteome</keyword>
<evidence type="ECO:0000313" key="2">
    <source>
        <dbReference type="Proteomes" id="UP000295328"/>
    </source>
</evidence>
<dbReference type="Pfam" id="PF10711">
    <property type="entry name" value="DUF2513"/>
    <property type="match status" value="1"/>
</dbReference>
<dbReference type="OrthoDB" id="6960201at2"/>
<dbReference type="InterPro" id="IPR019650">
    <property type="entry name" value="DUF2513"/>
</dbReference>